<keyword evidence="2" id="KW-0472">Membrane</keyword>
<feature type="compositionally biased region" description="Acidic residues" evidence="1">
    <location>
        <begin position="736"/>
        <end position="752"/>
    </location>
</feature>
<proteinExistence type="predicted"/>
<evidence type="ECO:0000256" key="1">
    <source>
        <dbReference type="SAM" id="MobiDB-lite"/>
    </source>
</evidence>
<keyword evidence="5" id="KW-1185">Reference proteome</keyword>
<name>A0AA90H3C1_9ACTN</name>
<dbReference type="InterPro" id="IPR046112">
    <property type="entry name" value="DUF6049"/>
</dbReference>
<keyword evidence="2" id="KW-1133">Transmembrane helix</keyword>
<dbReference type="AlphaFoldDB" id="A0AA90H3C1"/>
<gene>
    <name evidence="3" type="ORF">POF43_004110</name>
    <name evidence="4" type="ORF">POF50_014540</name>
</gene>
<keyword evidence="2" id="KW-0812">Transmembrane</keyword>
<evidence type="ECO:0000313" key="4">
    <source>
        <dbReference type="EMBL" id="MDI5970546.1"/>
    </source>
</evidence>
<feature type="region of interest" description="Disordered" evidence="1">
    <location>
        <begin position="736"/>
        <end position="851"/>
    </location>
</feature>
<dbReference type="EMBL" id="JAAGKO020000004">
    <property type="protein sequence ID" value="MDI5961913.1"/>
    <property type="molecule type" value="Genomic_DNA"/>
</dbReference>
<accession>A0AA90H3C1</accession>
<evidence type="ECO:0000313" key="3">
    <source>
        <dbReference type="EMBL" id="MDI5961913.1"/>
    </source>
</evidence>
<protein>
    <submittedName>
        <fullName evidence="4">DUF6049 family protein</fullName>
    </submittedName>
</protein>
<sequence length="851" mass="87773">MGEAAQHPGTTHAHVWLRRAAATFAGAVVLTGVVRLPAATAAPAPASASPSGSSAATVAIDSMTPAVAGKGGTLKITGTVTNDSSETITGGHVGVHVAPDGPLGSRSDIGTTPATGNFNDYTDGAEVPGHTAGLPSIAPHVSRPFTLDMPVKSLGLTATGVYALGVSASGSTKAADFGHVVGIDRTYLPWNGPDSGKKLDTTYLWPLIDRPHMDIRTPGGDDEEAPLFRDDDLAAELAPGGRLEQLVTLGRKLPVTWVIDPDLLASVDAMTKPYKVVVHQGNTTRTVNGTGTQYARQWLNELQTAVQSGTQVVALPFGDPDIASIAHNGKNVPGTIAHLQSATEMATTTVQTILGVVPRTDFAWPVDGAVDQSVVSTAAAGGADEIIARSDSLAENGRLPYTPTAERPIGGGDTAIVADAALSTAFSGAISTAAQSTTAIQRFLAQSMAIRDQQPQLQRSIVVAPQRMPSATQAQAMAEAIHDATAGGWTKAIPLGDAATAAADSGADRSVPSAHSYPRSLRRQEISTAAFRQIQSVQDSLNSFLDVLSRKDRVVTPFGNAILSSMSTEWRGDRGPAGSFRDDIAAYLSDLTGDVHIIKKESITLSGRSATIPVTVQNSLNQQVSGLELRLVSNQSNRLNPGLAQTVDIDGGHSRSLRFQTTARANGKAQVTAQLYTKDGTPYGRPMQFQVNVTSITDTVMLVIAVGLLLLVLAGIRMYHQRKRNALLAGADPDEAGEEAVAEADGTADEAGQDTVAGPAEDAPAPQDDPVPANASDAAETDSADTGVPADGRAGAEGEEPAAPCVPAARDGEDSGARPAAPTVPGQPGDPAQDTSAEGAEPPAPGEKVER</sequence>
<comment type="caution">
    <text evidence="4">The sequence shown here is derived from an EMBL/GenBank/DDBJ whole genome shotgun (WGS) entry which is preliminary data.</text>
</comment>
<dbReference type="Proteomes" id="UP001156398">
    <property type="component" value="Unassembled WGS sequence"/>
</dbReference>
<evidence type="ECO:0000313" key="5">
    <source>
        <dbReference type="Proteomes" id="UP001156398"/>
    </source>
</evidence>
<feature type="transmembrane region" description="Helical" evidence="2">
    <location>
        <begin position="700"/>
        <end position="719"/>
    </location>
</feature>
<feature type="compositionally biased region" description="Low complexity" evidence="1">
    <location>
        <begin position="757"/>
        <end position="778"/>
    </location>
</feature>
<organism evidence="4">
    <name type="scientific">Streptantibioticus silvisoli</name>
    <dbReference type="NCBI Taxonomy" id="2705255"/>
    <lineage>
        <taxon>Bacteria</taxon>
        <taxon>Bacillati</taxon>
        <taxon>Actinomycetota</taxon>
        <taxon>Actinomycetes</taxon>
        <taxon>Kitasatosporales</taxon>
        <taxon>Streptomycetaceae</taxon>
        <taxon>Streptantibioticus</taxon>
    </lineage>
</organism>
<dbReference type="Pfam" id="PF19516">
    <property type="entry name" value="DUF6049"/>
    <property type="match status" value="1"/>
</dbReference>
<reference evidence="4 5" key="1">
    <citation type="submission" date="2023-05" db="EMBL/GenBank/DDBJ databases">
        <title>Streptantibioticus silvisoli sp. nov., acidotolerant actinomycetes 1 from pine litter.</title>
        <authorList>
            <person name="Swiecimska M."/>
            <person name="Golinska P."/>
            <person name="Sangal V."/>
            <person name="Wachnowicz B."/>
            <person name="Goodfellow M."/>
        </authorList>
    </citation>
    <scope>NUCLEOTIDE SEQUENCE</scope>
    <source>
        <strain evidence="4">SL13</strain>
        <strain evidence="3 5">SL54</strain>
    </source>
</reference>
<evidence type="ECO:0000256" key="2">
    <source>
        <dbReference type="SAM" id="Phobius"/>
    </source>
</evidence>
<dbReference type="RefSeq" id="WP_271313142.1">
    <property type="nucleotide sequence ID" value="NZ_JAAGKO020000004.1"/>
</dbReference>
<feature type="compositionally biased region" description="Low complexity" evidence="1">
    <location>
        <begin position="784"/>
        <end position="793"/>
    </location>
</feature>
<dbReference type="EMBL" id="JABXJJ020000016">
    <property type="protein sequence ID" value="MDI5970546.1"/>
    <property type="molecule type" value="Genomic_DNA"/>
</dbReference>